<evidence type="ECO:0000313" key="3">
    <source>
        <dbReference type="EMBL" id="AII15364.1"/>
    </source>
</evidence>
<proteinExistence type="predicted"/>
<dbReference type="Pfam" id="PF01973">
    <property type="entry name" value="MptE-like"/>
    <property type="match status" value="1"/>
</dbReference>
<dbReference type="InterPro" id="IPR002826">
    <property type="entry name" value="MptE-like"/>
</dbReference>
<dbReference type="HOGENOM" id="CLU_026503_1_0_7"/>
<evidence type="ECO:0000259" key="1">
    <source>
        <dbReference type="Pfam" id="PF01973"/>
    </source>
</evidence>
<dbReference type="eggNOG" id="COG2604">
    <property type="taxonomic scope" value="Bacteria"/>
</dbReference>
<sequence>MEKEARKLTPDEIKFKELNDKLADKIATKKEITTLDRNIVSIMPYAIDTATELFELKENTKFGVFMGKDPLDINIVNLETKEYLYESPAKDVEKKLIEFEKEYSRHKAIFIYGIGNGIFLKSLLANPSHAKIIVFEPELEILYAALSLIDFSQEIFKDRLIILKADMVKFIELYIICRIPDIFNSLRLYNLHIINDYYAQDKYKDNILTINQEMARAISQAIKERGNDSKDNLIGMEYTTKHLPNVFSGVPLKRIIDKRKKKCKSAVIVSTGPSLAKQLPMLKKLAPYTTIIAVDASYPVLKKYGIKPDYVTSIERVPATSKFFSEPVSDFDNGIIFIVASLTHDDTVANLKGREVCYALRPLAYEMSFKDYTFGYIGGGQSAAHMAFNVAQVLECDDIILIGQDLAFGEDGSSHSKGHIFKSTEIDPTKREKIMTTKYGGVGEIATTTTWNVFRTYFEHSIANLKRANGEYPVYNCTEGGARIEGTIEVPFKQKADEIIKAGIKKKFATVPKLTPKQQELRLIKTKRYLKSVLKYGEKLQKQCEKMFLKIAKEIEKDKKLIAKDQKDKIDYMKLQQISFDIDALKEKTYKEPMFLSVYYAVCSSMLLHQELELAVISARRVDNEDEKNDKLFEWVSCQSYWFFSLAGSIDAALGRLKEASKDWMGDN</sequence>
<dbReference type="STRING" id="1244531.CIG2463D_1738"/>
<reference evidence="4" key="1">
    <citation type="journal article" date="2014" name="Genome Announc.">
        <title>Complete Genome Sequence of Campylobacter iguaniorum Strain 1485ET, Isolated from a Bearded Dragon (Pogona vitticeps).</title>
        <authorList>
            <person name="Gilbert M.J."/>
            <person name="Miller W.G."/>
            <person name="Yee E."/>
            <person name="Kik M."/>
            <person name="Wagenaar J.A."/>
            <person name="Duim B."/>
        </authorList>
    </citation>
    <scope>NUCLEOTIDE SEQUENCE [LARGE SCALE GENOMIC DNA]</scope>
    <source>
        <strain evidence="4">1485E</strain>
    </source>
</reference>
<protein>
    <submittedName>
        <fullName evidence="3">Motility accessory factor</fullName>
    </submittedName>
</protein>
<feature type="domain" description="6-hydroxymethylpterin diphosphokinase MptE-like" evidence="1">
    <location>
        <begin position="241"/>
        <end position="410"/>
    </location>
</feature>
<dbReference type="InterPro" id="IPR045376">
    <property type="entry name" value="Maf_N"/>
</dbReference>
<dbReference type="Proteomes" id="UP000028486">
    <property type="component" value="Chromosome"/>
</dbReference>
<dbReference type="OrthoDB" id="8867611at2"/>
<accession>A0A076FHU7</accession>
<evidence type="ECO:0000259" key="2">
    <source>
        <dbReference type="Pfam" id="PF20157"/>
    </source>
</evidence>
<evidence type="ECO:0000313" key="4">
    <source>
        <dbReference type="Proteomes" id="UP000028486"/>
    </source>
</evidence>
<organism evidence="3 4">
    <name type="scientific">Campylobacter iguaniorum</name>
    <dbReference type="NCBI Taxonomy" id="1244531"/>
    <lineage>
        <taxon>Bacteria</taxon>
        <taxon>Pseudomonadati</taxon>
        <taxon>Campylobacterota</taxon>
        <taxon>Epsilonproteobacteria</taxon>
        <taxon>Campylobacterales</taxon>
        <taxon>Campylobacteraceae</taxon>
        <taxon>Campylobacter</taxon>
    </lineage>
</organism>
<dbReference type="RefSeq" id="WP_038455184.1">
    <property type="nucleotide sequence ID" value="NZ_CP009043.1"/>
</dbReference>
<dbReference type="PANTHER" id="PTHR41786:SF1">
    <property type="entry name" value="6-HYDROXYMETHYLPTERIN DIPHOSPHOKINASE MPTE-LIKE DOMAIN-CONTAINING PROTEIN"/>
    <property type="match status" value="1"/>
</dbReference>
<dbReference type="EMBL" id="CP009043">
    <property type="protein sequence ID" value="AII15364.1"/>
    <property type="molecule type" value="Genomic_DNA"/>
</dbReference>
<keyword evidence="4" id="KW-1185">Reference proteome</keyword>
<feature type="domain" description="Glycosyltransferase Maf N-terminal" evidence="2">
    <location>
        <begin position="80"/>
        <end position="153"/>
    </location>
</feature>
<name>A0A076FHU7_9BACT</name>
<dbReference type="PANTHER" id="PTHR41786">
    <property type="entry name" value="MOTILITY ACCESSORY FACTOR MAF"/>
    <property type="match status" value="1"/>
</dbReference>
<dbReference type="KEGG" id="caj:CIG1485E_1541"/>
<dbReference type="AlphaFoldDB" id="A0A076FHU7"/>
<gene>
    <name evidence="3" type="ORF">CIG1485E_1541</name>
</gene>
<dbReference type="Pfam" id="PF20157">
    <property type="entry name" value="Maf_flag10_N"/>
    <property type="match status" value="1"/>
</dbReference>